<proteinExistence type="predicted"/>
<dbReference type="OrthoDB" id="9773478at2"/>
<dbReference type="InterPro" id="IPR011330">
    <property type="entry name" value="Glyco_hydro/deAcase_b/a-brl"/>
</dbReference>
<dbReference type="SUPFAM" id="SSF88713">
    <property type="entry name" value="Glycoside hydrolase/deacetylase"/>
    <property type="match status" value="1"/>
</dbReference>
<evidence type="ECO:0000313" key="2">
    <source>
        <dbReference type="Proteomes" id="UP000279994"/>
    </source>
</evidence>
<evidence type="ECO:0000313" key="1">
    <source>
        <dbReference type="EMBL" id="RNM16044.1"/>
    </source>
</evidence>
<dbReference type="PANTHER" id="PTHR30292">
    <property type="entry name" value="UNCHARACTERIZED PROTEIN YBGL-RELATED"/>
    <property type="match status" value="1"/>
</dbReference>
<dbReference type="InterPro" id="IPR005501">
    <property type="entry name" value="LamB/YcsF/PxpA-like"/>
</dbReference>
<name>A0A3N0GUB3_9ACTN</name>
<comment type="caution">
    <text evidence="1">The sequence shown here is derived from an EMBL/GenBank/DDBJ whole genome shotgun (WGS) entry which is preliminary data.</text>
</comment>
<dbReference type="Pfam" id="PF03746">
    <property type="entry name" value="LamB_YcsF"/>
    <property type="match status" value="1"/>
</dbReference>
<dbReference type="Proteomes" id="UP000279994">
    <property type="component" value="Unassembled WGS sequence"/>
</dbReference>
<keyword evidence="2" id="KW-1185">Reference proteome</keyword>
<dbReference type="EMBL" id="RJSF01000019">
    <property type="protein sequence ID" value="RNM16044.1"/>
    <property type="molecule type" value="Genomic_DNA"/>
</dbReference>
<gene>
    <name evidence="1" type="ORF">EFL26_07780</name>
</gene>
<reference evidence="1 2" key="1">
    <citation type="submission" date="2018-11" db="EMBL/GenBank/DDBJ databases">
        <authorList>
            <person name="Li F."/>
        </authorList>
    </citation>
    <scope>NUCLEOTIDE SEQUENCE [LARGE SCALE GENOMIC DNA]</scope>
    <source>
        <strain evidence="1 2">Gsoil 818</strain>
    </source>
</reference>
<accession>A0A3N0GUB3</accession>
<organism evidence="1 2">
    <name type="scientific">Nocardioides pocheonensis</name>
    <dbReference type="NCBI Taxonomy" id="661485"/>
    <lineage>
        <taxon>Bacteria</taxon>
        <taxon>Bacillati</taxon>
        <taxon>Actinomycetota</taxon>
        <taxon>Actinomycetes</taxon>
        <taxon>Propionibacteriales</taxon>
        <taxon>Nocardioidaceae</taxon>
        <taxon>Nocardioides</taxon>
    </lineage>
</organism>
<protein>
    <submittedName>
        <fullName evidence="1">LamB/YcsF family protein</fullName>
    </submittedName>
</protein>
<dbReference type="NCBIfam" id="NF003814">
    <property type="entry name" value="PRK05406.1-3"/>
    <property type="match status" value="1"/>
</dbReference>
<dbReference type="AlphaFoldDB" id="A0A3N0GUB3"/>
<dbReference type="CDD" id="cd10787">
    <property type="entry name" value="LamB_YcsF_like"/>
    <property type="match status" value="1"/>
</dbReference>
<sequence>MSAPGGGSERASRRIDLNADLGEGITDDAGLLEVVTSANVACGFHAGDAVVMREVCAGAAERGVVVGAQVSYLDREGFGRRRMDVAGDLLARWVLEQVEALRAQAASAGIEVAYVKPHGALYNRAVDDEEHAVAVLEGSGSLPVLGLPGSVLLELARQAGRTVVPEGFPDRGYTADGRLVPRDRAGALVEGAEQVARNAVAFAEAGVVRTVCVHGDSPDAVQTARTVRRRLEDAGCLVRPWHDVD</sequence>
<dbReference type="GO" id="GO:0005975">
    <property type="term" value="P:carbohydrate metabolic process"/>
    <property type="evidence" value="ECO:0007669"/>
    <property type="project" value="InterPro"/>
</dbReference>
<dbReference type="RefSeq" id="WP_123222297.1">
    <property type="nucleotide sequence ID" value="NZ_RJSF01000019.1"/>
</dbReference>
<dbReference type="Gene3D" id="3.20.20.370">
    <property type="entry name" value="Glycoside hydrolase/deacetylase"/>
    <property type="match status" value="1"/>
</dbReference>
<dbReference type="PANTHER" id="PTHR30292:SF0">
    <property type="entry name" value="5-OXOPROLINASE SUBUNIT A"/>
    <property type="match status" value="1"/>
</dbReference>